<dbReference type="HAMAP" id="MF_00500">
    <property type="entry name" value="Ribosomal_bS20"/>
    <property type="match status" value="1"/>
</dbReference>
<keyword evidence="4 8" id="KW-0694">RNA-binding</keyword>
<gene>
    <name evidence="8 10" type="primary">rpsT</name>
    <name evidence="10" type="ORF">BUCIPICE3303_100</name>
</gene>
<dbReference type="Gene3D" id="1.20.58.110">
    <property type="entry name" value="Ribosomal protein S20"/>
    <property type="match status" value="1"/>
</dbReference>
<evidence type="ECO:0000256" key="6">
    <source>
        <dbReference type="ARBA" id="ARBA00023274"/>
    </source>
</evidence>
<dbReference type="AlphaFoldDB" id="A0A803FTI0"/>
<protein>
    <recommendedName>
        <fullName evidence="7 8">Small ribosomal subunit protein bS20</fullName>
    </recommendedName>
</protein>
<dbReference type="PANTHER" id="PTHR33398">
    <property type="entry name" value="30S RIBOSOMAL PROTEIN S20"/>
    <property type="match status" value="1"/>
</dbReference>
<dbReference type="Pfam" id="PF01649">
    <property type="entry name" value="Ribosomal_S20p"/>
    <property type="match status" value="1"/>
</dbReference>
<dbReference type="PANTHER" id="PTHR33398:SF1">
    <property type="entry name" value="SMALL RIBOSOMAL SUBUNIT PROTEIN BS20C"/>
    <property type="match status" value="1"/>
</dbReference>
<proteinExistence type="inferred from homology"/>
<evidence type="ECO:0000256" key="3">
    <source>
        <dbReference type="ARBA" id="ARBA00022730"/>
    </source>
</evidence>
<evidence type="ECO:0000256" key="9">
    <source>
        <dbReference type="SAM" id="MobiDB-lite"/>
    </source>
</evidence>
<dbReference type="GO" id="GO:0005829">
    <property type="term" value="C:cytosol"/>
    <property type="evidence" value="ECO:0007669"/>
    <property type="project" value="TreeGrafter"/>
</dbReference>
<keyword evidence="6 8" id="KW-0687">Ribonucleoprotein</keyword>
<dbReference type="GO" id="GO:0006412">
    <property type="term" value="P:translation"/>
    <property type="evidence" value="ECO:0007669"/>
    <property type="project" value="UniProtKB-UniRule"/>
</dbReference>
<evidence type="ECO:0000256" key="5">
    <source>
        <dbReference type="ARBA" id="ARBA00022980"/>
    </source>
</evidence>
<organism evidence="10 11">
    <name type="scientific">Buchnera aphidicola</name>
    <name type="common">Cinara piceae</name>
    <dbReference type="NCBI Taxonomy" id="1660043"/>
    <lineage>
        <taxon>Bacteria</taxon>
        <taxon>Pseudomonadati</taxon>
        <taxon>Pseudomonadota</taxon>
        <taxon>Gammaproteobacteria</taxon>
        <taxon>Enterobacterales</taxon>
        <taxon>Erwiniaceae</taxon>
        <taxon>Buchnera</taxon>
    </lineage>
</organism>
<evidence type="ECO:0000256" key="8">
    <source>
        <dbReference type="HAMAP-Rule" id="MF_00500"/>
    </source>
</evidence>
<dbReference type="NCBIfam" id="TIGR00029">
    <property type="entry name" value="S20"/>
    <property type="match status" value="1"/>
</dbReference>
<dbReference type="OrthoDB" id="9807974at2"/>
<evidence type="ECO:0000313" key="10">
    <source>
        <dbReference type="EMBL" id="VFP88022.1"/>
    </source>
</evidence>
<dbReference type="InterPro" id="IPR002583">
    <property type="entry name" value="Ribosomal_bS20"/>
</dbReference>
<evidence type="ECO:0000256" key="4">
    <source>
        <dbReference type="ARBA" id="ARBA00022884"/>
    </source>
</evidence>
<comment type="similarity">
    <text evidence="2 8">Belongs to the bacterial ribosomal protein bS20 family.</text>
</comment>
<feature type="region of interest" description="Disordered" evidence="9">
    <location>
        <begin position="1"/>
        <end position="21"/>
    </location>
</feature>
<dbReference type="GO" id="GO:0070181">
    <property type="term" value="F:small ribosomal subunit rRNA binding"/>
    <property type="evidence" value="ECO:0007669"/>
    <property type="project" value="TreeGrafter"/>
</dbReference>
<dbReference type="Proteomes" id="UP000294455">
    <property type="component" value="Chromosome"/>
</dbReference>
<comment type="function">
    <text evidence="1 8">Binds directly to 16S ribosomal RNA.</text>
</comment>
<dbReference type="GO" id="GO:0003735">
    <property type="term" value="F:structural constituent of ribosome"/>
    <property type="evidence" value="ECO:0007669"/>
    <property type="project" value="InterPro"/>
</dbReference>
<evidence type="ECO:0000256" key="7">
    <source>
        <dbReference type="ARBA" id="ARBA00035136"/>
    </source>
</evidence>
<reference evidence="10 11" key="1">
    <citation type="submission" date="2019-02" db="EMBL/GenBank/DDBJ databases">
        <authorList>
            <person name="Manzano-Marin A."/>
            <person name="Manzano-Marin A."/>
        </authorList>
    </citation>
    <scope>NUCLEOTIDE SEQUENCE [LARGE SCALE GENOMIC DNA]</scope>
    <source>
        <strain evidence="10 11">BuCipiceae</strain>
    </source>
</reference>
<keyword evidence="3 8" id="KW-0699">rRNA-binding</keyword>
<name>A0A803FTI0_9GAMM</name>
<evidence type="ECO:0000313" key="11">
    <source>
        <dbReference type="Proteomes" id="UP000294455"/>
    </source>
</evidence>
<dbReference type="RefSeq" id="WP_154049170.1">
    <property type="nucleotide sequence ID" value="NZ_LR217739.1"/>
</dbReference>
<accession>A0A803FTI0</accession>
<dbReference type="InterPro" id="IPR036510">
    <property type="entry name" value="Ribosomal_bS20_sf"/>
</dbReference>
<dbReference type="SUPFAM" id="SSF46992">
    <property type="entry name" value="Ribosomal protein S20"/>
    <property type="match status" value="1"/>
</dbReference>
<dbReference type="EMBL" id="LR217739">
    <property type="protein sequence ID" value="VFP88022.1"/>
    <property type="molecule type" value="Genomic_DNA"/>
</dbReference>
<sequence>MANIKASKKNSIMSEKRRKLNNSKRSTIKTFIKKVYFFIKEKDKDKAYKAFYILQSFIDRYALKRIVHSNKAARYKSILIKNIKRM</sequence>
<evidence type="ECO:0000256" key="2">
    <source>
        <dbReference type="ARBA" id="ARBA00007634"/>
    </source>
</evidence>
<evidence type="ECO:0000256" key="1">
    <source>
        <dbReference type="ARBA" id="ARBA00003134"/>
    </source>
</evidence>
<dbReference type="GO" id="GO:0015935">
    <property type="term" value="C:small ribosomal subunit"/>
    <property type="evidence" value="ECO:0007669"/>
    <property type="project" value="TreeGrafter"/>
</dbReference>
<keyword evidence="5 8" id="KW-0689">Ribosomal protein</keyword>